<evidence type="ECO:0000256" key="1">
    <source>
        <dbReference type="SAM" id="MobiDB-lite"/>
    </source>
</evidence>
<proteinExistence type="predicted"/>
<accession>A0A844H582</accession>
<keyword evidence="2" id="KW-1133">Transmembrane helix</keyword>
<gene>
    <name evidence="3" type="ORF">GL279_08985</name>
</gene>
<comment type="caution">
    <text evidence="3">The sequence shown here is derived from an EMBL/GenBank/DDBJ whole genome shotgun (WGS) entry which is preliminary data.</text>
</comment>
<feature type="transmembrane region" description="Helical" evidence="2">
    <location>
        <begin position="36"/>
        <end position="59"/>
    </location>
</feature>
<evidence type="ECO:0000256" key="2">
    <source>
        <dbReference type="SAM" id="Phobius"/>
    </source>
</evidence>
<organism evidence="3 4">
    <name type="scientific">Paracoccus limosus</name>
    <dbReference type="NCBI Taxonomy" id="913252"/>
    <lineage>
        <taxon>Bacteria</taxon>
        <taxon>Pseudomonadati</taxon>
        <taxon>Pseudomonadota</taxon>
        <taxon>Alphaproteobacteria</taxon>
        <taxon>Rhodobacterales</taxon>
        <taxon>Paracoccaceae</taxon>
        <taxon>Paracoccus</taxon>
    </lineage>
</organism>
<evidence type="ECO:0000313" key="4">
    <source>
        <dbReference type="Proteomes" id="UP000442533"/>
    </source>
</evidence>
<dbReference type="Proteomes" id="UP000442533">
    <property type="component" value="Unassembled WGS sequence"/>
</dbReference>
<keyword evidence="2" id="KW-0472">Membrane</keyword>
<evidence type="ECO:0000313" key="3">
    <source>
        <dbReference type="EMBL" id="MTH34734.1"/>
    </source>
</evidence>
<keyword evidence="2" id="KW-0812">Transmembrane</keyword>
<name>A0A844H582_9RHOB</name>
<dbReference type="AlphaFoldDB" id="A0A844H582"/>
<reference evidence="3 4" key="1">
    <citation type="submission" date="2019-11" db="EMBL/GenBank/DDBJ databases">
        <authorList>
            <person name="Dong K."/>
        </authorList>
    </citation>
    <scope>NUCLEOTIDE SEQUENCE [LARGE SCALE GENOMIC DNA]</scope>
    <source>
        <strain evidence="3 4">JCM 17370</strain>
    </source>
</reference>
<feature type="region of interest" description="Disordered" evidence="1">
    <location>
        <begin position="283"/>
        <end position="337"/>
    </location>
</feature>
<feature type="compositionally biased region" description="Low complexity" evidence="1">
    <location>
        <begin position="76"/>
        <end position="89"/>
    </location>
</feature>
<protein>
    <submittedName>
        <fullName evidence="3">Uncharacterized protein</fullName>
    </submittedName>
</protein>
<feature type="region of interest" description="Disordered" evidence="1">
    <location>
        <begin position="76"/>
        <end position="126"/>
    </location>
</feature>
<dbReference type="EMBL" id="WMIF01000010">
    <property type="protein sequence ID" value="MTH34734.1"/>
    <property type="molecule type" value="Genomic_DNA"/>
</dbReference>
<feature type="compositionally biased region" description="Low complexity" evidence="1">
    <location>
        <begin position="100"/>
        <end position="126"/>
    </location>
</feature>
<sequence length="337" mass="35311">MLGIIASVVWLALALLASWLMPSQYSGGLLAWLVRALWLLLPLGLIWLGVWSAQALLVLRQEAEMLREMLDEMRGGPAPARAAPSGTAPVPDPAGSRGLAPARRAAPPTAAQPARPAPAETAPAPELTPTEMYFALNFPDGPDDREAIRCLRLALAEPSLARLIRAAQDVVTLLAGRGIYMDDLHVPETDPALWQRFSAGERGAAVAGLAVVDDAAALGTAAEMIASDEVFRDVAHHFLRQFDRMLAERAQIDDPNVLAVLAETRSGRAFILLAQVTGIIGGPEAPQPAGTAPEVDGIGTEGSEAETATDGADEPHAADPVAEGSEPAPRQPAPGEA</sequence>
<keyword evidence="4" id="KW-1185">Reference proteome</keyword>